<sequence>LYDSSFNQATVALWQSLAFVSRESGSGPIPRKNRPVYGPGVVEFICGSYRWCGAEVLERRCRLKCRPRLLTTVQIYEVRFKIVPCSFITGR</sequence>
<gene>
    <name evidence="1" type="ORF">AVEN_266101_1</name>
</gene>
<name>A0A4Y2RAR2_ARAVE</name>
<feature type="non-terminal residue" evidence="1">
    <location>
        <position position="1"/>
    </location>
</feature>
<dbReference type="EMBL" id="BGPR01016248">
    <property type="protein sequence ID" value="GBN72359.1"/>
    <property type="molecule type" value="Genomic_DNA"/>
</dbReference>
<organism evidence="1 2">
    <name type="scientific">Araneus ventricosus</name>
    <name type="common">Orbweaver spider</name>
    <name type="synonym">Epeira ventricosa</name>
    <dbReference type="NCBI Taxonomy" id="182803"/>
    <lineage>
        <taxon>Eukaryota</taxon>
        <taxon>Metazoa</taxon>
        <taxon>Ecdysozoa</taxon>
        <taxon>Arthropoda</taxon>
        <taxon>Chelicerata</taxon>
        <taxon>Arachnida</taxon>
        <taxon>Araneae</taxon>
        <taxon>Araneomorphae</taxon>
        <taxon>Entelegynae</taxon>
        <taxon>Araneoidea</taxon>
        <taxon>Araneidae</taxon>
        <taxon>Araneus</taxon>
    </lineage>
</organism>
<comment type="caution">
    <text evidence="1">The sequence shown here is derived from an EMBL/GenBank/DDBJ whole genome shotgun (WGS) entry which is preliminary data.</text>
</comment>
<accession>A0A4Y2RAR2</accession>
<dbReference type="AlphaFoldDB" id="A0A4Y2RAR2"/>
<keyword evidence="2" id="KW-1185">Reference proteome</keyword>
<reference evidence="1 2" key="1">
    <citation type="journal article" date="2019" name="Sci. Rep.">
        <title>Orb-weaving spider Araneus ventricosus genome elucidates the spidroin gene catalogue.</title>
        <authorList>
            <person name="Kono N."/>
            <person name="Nakamura H."/>
            <person name="Ohtoshi R."/>
            <person name="Moran D.A.P."/>
            <person name="Shinohara A."/>
            <person name="Yoshida Y."/>
            <person name="Fujiwara M."/>
            <person name="Mori M."/>
            <person name="Tomita M."/>
            <person name="Arakawa K."/>
        </authorList>
    </citation>
    <scope>NUCLEOTIDE SEQUENCE [LARGE SCALE GENOMIC DNA]</scope>
</reference>
<evidence type="ECO:0000313" key="2">
    <source>
        <dbReference type="Proteomes" id="UP000499080"/>
    </source>
</evidence>
<dbReference type="Proteomes" id="UP000499080">
    <property type="component" value="Unassembled WGS sequence"/>
</dbReference>
<protein>
    <submittedName>
        <fullName evidence="1">Uncharacterized protein</fullName>
    </submittedName>
</protein>
<proteinExistence type="predicted"/>
<evidence type="ECO:0000313" key="1">
    <source>
        <dbReference type="EMBL" id="GBN72359.1"/>
    </source>
</evidence>